<evidence type="ECO:0000313" key="1">
    <source>
        <dbReference type="EMBL" id="CAB4761262.1"/>
    </source>
</evidence>
<gene>
    <name evidence="1" type="ORF">UFOPK2761_02643</name>
</gene>
<reference evidence="1" key="1">
    <citation type="submission" date="2020-05" db="EMBL/GenBank/DDBJ databases">
        <authorList>
            <person name="Chiriac C."/>
            <person name="Salcher M."/>
            <person name="Ghai R."/>
            <person name="Kavagutti S V."/>
        </authorList>
    </citation>
    <scope>NUCLEOTIDE SEQUENCE</scope>
</reference>
<organism evidence="1">
    <name type="scientific">freshwater metagenome</name>
    <dbReference type="NCBI Taxonomy" id="449393"/>
    <lineage>
        <taxon>unclassified sequences</taxon>
        <taxon>metagenomes</taxon>
        <taxon>ecological metagenomes</taxon>
    </lineage>
</organism>
<dbReference type="EMBL" id="CAEZYQ010000024">
    <property type="protein sequence ID" value="CAB4761262.1"/>
    <property type="molecule type" value="Genomic_DNA"/>
</dbReference>
<dbReference type="NCBIfam" id="NF042914">
    <property type="entry name" value="SAV915_dom"/>
    <property type="match status" value="1"/>
</dbReference>
<protein>
    <submittedName>
        <fullName evidence="1">Unannotated protein</fullName>
    </submittedName>
</protein>
<name>A0A6J6UN40_9ZZZZ</name>
<accession>A0A6J6UN40</accession>
<dbReference type="InterPro" id="IPR049975">
    <property type="entry name" value="SAV_915-like_dom"/>
</dbReference>
<sequence length="105" mass="12164">MDSDTTARRIPRDYPPFLYIPCLAHVREAAGAEAVYRTTKDGRTALLVYSALDRLHACCGEDQPWFGLPTHELQRLYDVRPFDVVYTDVYVPEERREPGPQRQPR</sequence>
<proteinExistence type="predicted"/>
<dbReference type="AlphaFoldDB" id="A0A6J6UN40"/>